<dbReference type="PROSITE" id="PS50928">
    <property type="entry name" value="ABC_TM1"/>
    <property type="match status" value="1"/>
</dbReference>
<evidence type="ECO:0000313" key="10">
    <source>
        <dbReference type="Proteomes" id="UP000076947"/>
    </source>
</evidence>
<keyword evidence="6 7" id="KW-0472">Membrane</keyword>
<dbReference type="RefSeq" id="WP_066839038.1">
    <property type="nucleotide sequence ID" value="NZ_LSTQ01000010.1"/>
</dbReference>
<dbReference type="SUPFAM" id="SSF161098">
    <property type="entry name" value="MetI-like"/>
    <property type="match status" value="1"/>
</dbReference>
<dbReference type="PANTHER" id="PTHR30151:SF20">
    <property type="entry name" value="ABC TRANSPORTER PERMEASE PROTEIN HI_0355-RELATED"/>
    <property type="match status" value="1"/>
</dbReference>
<accession>A0A177IM62</accession>
<dbReference type="GO" id="GO:0055085">
    <property type="term" value="P:transmembrane transport"/>
    <property type="evidence" value="ECO:0007669"/>
    <property type="project" value="InterPro"/>
</dbReference>
<dbReference type="EMBL" id="LSTQ01000010">
    <property type="protein sequence ID" value="OAH29959.1"/>
    <property type="molecule type" value="Genomic_DNA"/>
</dbReference>
<evidence type="ECO:0000256" key="7">
    <source>
        <dbReference type="RuleBase" id="RU363032"/>
    </source>
</evidence>
<evidence type="ECO:0000256" key="6">
    <source>
        <dbReference type="ARBA" id="ARBA00023136"/>
    </source>
</evidence>
<feature type="domain" description="ABC transmembrane type-1" evidence="8">
    <location>
        <begin position="59"/>
        <end position="239"/>
    </location>
</feature>
<dbReference type="Gene3D" id="1.10.3720.10">
    <property type="entry name" value="MetI-like"/>
    <property type="match status" value="1"/>
</dbReference>
<evidence type="ECO:0000259" key="8">
    <source>
        <dbReference type="PROSITE" id="PS50928"/>
    </source>
</evidence>
<keyword evidence="4 7" id="KW-0812">Transmembrane</keyword>
<dbReference type="InterPro" id="IPR000515">
    <property type="entry name" value="MetI-like"/>
</dbReference>
<dbReference type="Proteomes" id="UP000076947">
    <property type="component" value="Unassembled WGS sequence"/>
</dbReference>
<keyword evidence="10" id="KW-1185">Reference proteome</keyword>
<feature type="transmembrane region" description="Helical" evidence="7">
    <location>
        <begin position="59"/>
        <end position="82"/>
    </location>
</feature>
<gene>
    <name evidence="9" type="ORF">AYJ05_09020</name>
</gene>
<proteinExistence type="inferred from homology"/>
<feature type="transmembrane region" description="Helical" evidence="7">
    <location>
        <begin position="166"/>
        <end position="195"/>
    </location>
</feature>
<dbReference type="AlphaFoldDB" id="A0A177IM62"/>
<organism evidence="9 10">
    <name type="scientific">Corynebacterium stationis</name>
    <dbReference type="NCBI Taxonomy" id="1705"/>
    <lineage>
        <taxon>Bacteria</taxon>
        <taxon>Bacillati</taxon>
        <taxon>Actinomycetota</taxon>
        <taxon>Actinomycetes</taxon>
        <taxon>Mycobacteriales</taxon>
        <taxon>Corynebacteriaceae</taxon>
        <taxon>Corynebacterium</taxon>
    </lineage>
</organism>
<evidence type="ECO:0000256" key="2">
    <source>
        <dbReference type="ARBA" id="ARBA00022448"/>
    </source>
</evidence>
<keyword evidence="2 7" id="KW-0813">Transport</keyword>
<feature type="transmembrane region" description="Helical" evidence="7">
    <location>
        <begin position="94"/>
        <end position="119"/>
    </location>
</feature>
<dbReference type="GO" id="GO:0005886">
    <property type="term" value="C:plasma membrane"/>
    <property type="evidence" value="ECO:0007669"/>
    <property type="project" value="UniProtKB-SubCell"/>
</dbReference>
<name>A0A177IM62_9CORY</name>
<dbReference type="Pfam" id="PF00528">
    <property type="entry name" value="BPD_transp_1"/>
    <property type="match status" value="1"/>
</dbReference>
<dbReference type="CDD" id="cd06261">
    <property type="entry name" value="TM_PBP2"/>
    <property type="match status" value="1"/>
</dbReference>
<evidence type="ECO:0000256" key="5">
    <source>
        <dbReference type="ARBA" id="ARBA00022989"/>
    </source>
</evidence>
<reference evidence="10" key="1">
    <citation type="submission" date="2016-02" db="EMBL/GenBank/DDBJ databases">
        <authorList>
            <person name="Kaur G."/>
            <person name="Nair G.R."/>
            <person name="Mayilraj S."/>
        </authorList>
    </citation>
    <scope>NUCLEOTIDE SEQUENCE [LARGE SCALE GENOMIC DNA]</scope>
    <source>
        <strain evidence="10">GA-15</strain>
    </source>
</reference>
<sequence length="260" mass="28298">MKQYLSFKNIWVPAGFLAVLLIAWELIVRLTAVRPQVLPAPKLVASSGWEHRSALGAHALATLNVTLLGFAVSLACAWLIAIVIDFSPLMRRGLVPLLISSQTIPIVAIAPLMIIWFGFGLLPKILVVALVTFFPVTIGLVDGFARADREASALLRSMGAGRIKEFLFLRLPSALPLFFTSLRIGITYAVVGAIFAEYVGAKQGLGIYMSVQKNAFRTDLVLAAVTVAAAISIVLYLSTYLVERAVIPWHIKERTAANER</sequence>
<evidence type="ECO:0000256" key="4">
    <source>
        <dbReference type="ARBA" id="ARBA00022692"/>
    </source>
</evidence>
<dbReference type="OrthoDB" id="7274389at2"/>
<evidence type="ECO:0000256" key="1">
    <source>
        <dbReference type="ARBA" id="ARBA00004651"/>
    </source>
</evidence>
<dbReference type="InterPro" id="IPR035906">
    <property type="entry name" value="MetI-like_sf"/>
</dbReference>
<comment type="caution">
    <text evidence="9">The sequence shown here is derived from an EMBL/GenBank/DDBJ whole genome shotgun (WGS) entry which is preliminary data.</text>
</comment>
<comment type="subcellular location">
    <subcellularLocation>
        <location evidence="1 7">Cell membrane</location>
        <topology evidence="1 7">Multi-pass membrane protein</topology>
    </subcellularLocation>
</comment>
<feature type="transmembrane region" description="Helical" evidence="7">
    <location>
        <begin position="220"/>
        <end position="242"/>
    </location>
</feature>
<comment type="similarity">
    <text evidence="7">Belongs to the binding-protein-dependent transport system permease family.</text>
</comment>
<feature type="transmembrane region" description="Helical" evidence="7">
    <location>
        <begin position="125"/>
        <end position="145"/>
    </location>
</feature>
<evidence type="ECO:0000313" key="9">
    <source>
        <dbReference type="EMBL" id="OAH29959.1"/>
    </source>
</evidence>
<keyword evidence="5 7" id="KW-1133">Transmembrane helix</keyword>
<dbReference type="STRING" id="1705.CA21670_12900"/>
<dbReference type="PANTHER" id="PTHR30151">
    <property type="entry name" value="ALKANE SULFONATE ABC TRANSPORTER-RELATED, MEMBRANE SUBUNIT"/>
    <property type="match status" value="1"/>
</dbReference>
<protein>
    <submittedName>
        <fullName evidence="9">Nitrate ABC transporter permease</fullName>
    </submittedName>
</protein>
<feature type="transmembrane region" description="Helical" evidence="7">
    <location>
        <begin position="12"/>
        <end position="32"/>
    </location>
</feature>
<keyword evidence="3" id="KW-1003">Cell membrane</keyword>
<evidence type="ECO:0000256" key="3">
    <source>
        <dbReference type="ARBA" id="ARBA00022475"/>
    </source>
</evidence>